<organism evidence="1 2">
    <name type="scientific">Tanacetum coccineum</name>
    <dbReference type="NCBI Taxonomy" id="301880"/>
    <lineage>
        <taxon>Eukaryota</taxon>
        <taxon>Viridiplantae</taxon>
        <taxon>Streptophyta</taxon>
        <taxon>Embryophyta</taxon>
        <taxon>Tracheophyta</taxon>
        <taxon>Spermatophyta</taxon>
        <taxon>Magnoliopsida</taxon>
        <taxon>eudicotyledons</taxon>
        <taxon>Gunneridae</taxon>
        <taxon>Pentapetalae</taxon>
        <taxon>asterids</taxon>
        <taxon>campanulids</taxon>
        <taxon>Asterales</taxon>
        <taxon>Asteraceae</taxon>
        <taxon>Asteroideae</taxon>
        <taxon>Anthemideae</taxon>
        <taxon>Anthemidinae</taxon>
        <taxon>Tanacetum</taxon>
    </lineage>
</organism>
<keyword evidence="2" id="KW-1185">Reference proteome</keyword>
<name>A0ABQ5ABZ1_9ASTR</name>
<evidence type="ECO:0000313" key="2">
    <source>
        <dbReference type="Proteomes" id="UP001151760"/>
    </source>
</evidence>
<sequence length="160" mass="18477">MKELQLNDKLNFVEEPVEIMDHEIKQLKRSRIPIVKVRWNSKRGPEFTWEEELYAKFSKLHDVAVYYHFSISTFPLEIVIKSSSFILLLLPIKRHVVVELLKTELKLLGKIGQDIKVPQSGGPPRKIGDEAIHKELGDRMEWAATTASSLEAEQDSDNIR</sequence>
<dbReference type="Proteomes" id="UP001151760">
    <property type="component" value="Unassembled WGS sequence"/>
</dbReference>
<evidence type="ECO:0008006" key="3">
    <source>
        <dbReference type="Google" id="ProtNLM"/>
    </source>
</evidence>
<reference evidence="1" key="1">
    <citation type="journal article" date="2022" name="Int. J. Mol. Sci.">
        <title>Draft Genome of Tanacetum Coccineum: Genomic Comparison of Closely Related Tanacetum-Family Plants.</title>
        <authorList>
            <person name="Yamashiro T."/>
            <person name="Shiraishi A."/>
            <person name="Nakayama K."/>
            <person name="Satake H."/>
        </authorList>
    </citation>
    <scope>NUCLEOTIDE SEQUENCE</scope>
</reference>
<proteinExistence type="predicted"/>
<accession>A0ABQ5ABZ1</accession>
<comment type="caution">
    <text evidence="1">The sequence shown here is derived from an EMBL/GenBank/DDBJ whole genome shotgun (WGS) entry which is preliminary data.</text>
</comment>
<gene>
    <name evidence="1" type="ORF">Tco_0820738</name>
</gene>
<dbReference type="EMBL" id="BQNB010012125">
    <property type="protein sequence ID" value="GJS99568.1"/>
    <property type="molecule type" value="Genomic_DNA"/>
</dbReference>
<protein>
    <recommendedName>
        <fullName evidence="3">Reverse transcriptase domain-containing protein</fullName>
    </recommendedName>
</protein>
<reference evidence="1" key="2">
    <citation type="submission" date="2022-01" db="EMBL/GenBank/DDBJ databases">
        <authorList>
            <person name="Yamashiro T."/>
            <person name="Shiraishi A."/>
            <person name="Satake H."/>
            <person name="Nakayama K."/>
        </authorList>
    </citation>
    <scope>NUCLEOTIDE SEQUENCE</scope>
</reference>
<evidence type="ECO:0000313" key="1">
    <source>
        <dbReference type="EMBL" id="GJS99568.1"/>
    </source>
</evidence>